<dbReference type="RefSeq" id="WP_246409100.1">
    <property type="nucleotide sequence ID" value="NZ_JACHIP010000004.1"/>
</dbReference>
<dbReference type="PANTHER" id="PTHR43065:SF10">
    <property type="entry name" value="PEROXIDE STRESS-ACTIVATED HISTIDINE KINASE MAK3"/>
    <property type="match status" value="1"/>
</dbReference>
<evidence type="ECO:0000259" key="9">
    <source>
        <dbReference type="PROSITE" id="PS50109"/>
    </source>
</evidence>
<dbReference type="InterPro" id="IPR000700">
    <property type="entry name" value="PAS-assoc_C"/>
</dbReference>
<dbReference type="GO" id="GO:0005524">
    <property type="term" value="F:ATP binding"/>
    <property type="evidence" value="ECO:0007669"/>
    <property type="project" value="UniProtKB-KW"/>
</dbReference>
<dbReference type="NCBIfam" id="TIGR00229">
    <property type="entry name" value="sensory_box"/>
    <property type="match status" value="1"/>
</dbReference>
<dbReference type="EC" id="2.7.13.3" evidence="2"/>
<dbReference type="SMART" id="SM00086">
    <property type="entry name" value="PAC"/>
    <property type="match status" value="1"/>
</dbReference>
<keyword evidence="13" id="KW-1185">Reference proteome</keyword>
<evidence type="ECO:0000256" key="6">
    <source>
        <dbReference type="ARBA" id="ARBA00022777"/>
    </source>
</evidence>
<accession>A0A7W7ZE75</accession>
<feature type="domain" description="PAS" evidence="10">
    <location>
        <begin position="160"/>
        <end position="228"/>
    </location>
</feature>
<reference evidence="12 13" key="1">
    <citation type="submission" date="2020-08" db="EMBL/GenBank/DDBJ databases">
        <title>Genomic Encyclopedia of Type Strains, Phase IV (KMG-V): Genome sequencing to study the core and pangenomes of soil and plant-associated prokaryotes.</title>
        <authorList>
            <person name="Whitman W."/>
        </authorList>
    </citation>
    <scope>NUCLEOTIDE SEQUENCE [LARGE SCALE GENOMIC DNA]</scope>
    <source>
        <strain evidence="12 13">M8UP14</strain>
    </source>
</reference>
<dbReference type="InterPro" id="IPR005467">
    <property type="entry name" value="His_kinase_dom"/>
</dbReference>
<evidence type="ECO:0000256" key="5">
    <source>
        <dbReference type="ARBA" id="ARBA00022741"/>
    </source>
</evidence>
<dbReference type="SMART" id="SM00387">
    <property type="entry name" value="HATPase_c"/>
    <property type="match status" value="1"/>
</dbReference>
<dbReference type="SUPFAM" id="SSF55874">
    <property type="entry name" value="ATPase domain of HSP90 chaperone/DNA topoisomerase II/histidine kinase"/>
    <property type="match status" value="1"/>
</dbReference>
<dbReference type="PROSITE" id="PS50109">
    <property type="entry name" value="HIS_KIN"/>
    <property type="match status" value="1"/>
</dbReference>
<keyword evidence="4" id="KW-0808">Transferase</keyword>
<comment type="caution">
    <text evidence="12">The sequence shown here is derived from an EMBL/GenBank/DDBJ whole genome shotgun (WGS) entry which is preliminary data.</text>
</comment>
<keyword evidence="8" id="KW-0902">Two-component regulatory system</keyword>
<dbReference type="CDD" id="cd00130">
    <property type="entry name" value="PAS"/>
    <property type="match status" value="1"/>
</dbReference>
<dbReference type="Pfam" id="PF13426">
    <property type="entry name" value="PAS_9"/>
    <property type="match status" value="1"/>
</dbReference>
<dbReference type="SUPFAM" id="SSF55785">
    <property type="entry name" value="PYP-like sensor domain (PAS domain)"/>
    <property type="match status" value="1"/>
</dbReference>
<dbReference type="Pfam" id="PF00512">
    <property type="entry name" value="HisKA"/>
    <property type="match status" value="1"/>
</dbReference>
<dbReference type="PROSITE" id="PS50112">
    <property type="entry name" value="PAS"/>
    <property type="match status" value="1"/>
</dbReference>
<feature type="domain" description="PAC" evidence="11">
    <location>
        <begin position="229"/>
        <end position="283"/>
    </location>
</feature>
<evidence type="ECO:0000256" key="8">
    <source>
        <dbReference type="ARBA" id="ARBA00023012"/>
    </source>
</evidence>
<evidence type="ECO:0000256" key="2">
    <source>
        <dbReference type="ARBA" id="ARBA00012438"/>
    </source>
</evidence>
<dbReference type="AlphaFoldDB" id="A0A7W7ZE75"/>
<evidence type="ECO:0000256" key="3">
    <source>
        <dbReference type="ARBA" id="ARBA00022553"/>
    </source>
</evidence>
<dbReference type="InterPro" id="IPR036890">
    <property type="entry name" value="HATPase_C_sf"/>
</dbReference>
<keyword evidence="3" id="KW-0597">Phosphoprotein</keyword>
<dbReference type="SUPFAM" id="SSF47384">
    <property type="entry name" value="Homodimeric domain of signal transducing histidine kinase"/>
    <property type="match status" value="1"/>
</dbReference>
<dbReference type="InterPro" id="IPR004358">
    <property type="entry name" value="Sig_transdc_His_kin-like_C"/>
</dbReference>
<evidence type="ECO:0000256" key="1">
    <source>
        <dbReference type="ARBA" id="ARBA00000085"/>
    </source>
</evidence>
<dbReference type="InterPro" id="IPR001610">
    <property type="entry name" value="PAC"/>
</dbReference>
<dbReference type="Gene3D" id="3.30.565.10">
    <property type="entry name" value="Histidine kinase-like ATPase, C-terminal domain"/>
    <property type="match status" value="1"/>
</dbReference>
<dbReference type="SMART" id="SM00388">
    <property type="entry name" value="HisKA"/>
    <property type="match status" value="1"/>
</dbReference>
<evidence type="ECO:0000259" key="10">
    <source>
        <dbReference type="PROSITE" id="PS50112"/>
    </source>
</evidence>
<organism evidence="12 13">
    <name type="scientific">Granulicella aggregans</name>
    <dbReference type="NCBI Taxonomy" id="474949"/>
    <lineage>
        <taxon>Bacteria</taxon>
        <taxon>Pseudomonadati</taxon>
        <taxon>Acidobacteriota</taxon>
        <taxon>Terriglobia</taxon>
        <taxon>Terriglobales</taxon>
        <taxon>Acidobacteriaceae</taxon>
        <taxon>Granulicella</taxon>
    </lineage>
</organism>
<dbReference type="InterPro" id="IPR000014">
    <property type="entry name" value="PAS"/>
</dbReference>
<dbReference type="Pfam" id="PF02518">
    <property type="entry name" value="HATPase_c"/>
    <property type="match status" value="1"/>
</dbReference>
<feature type="domain" description="Histidine kinase" evidence="9">
    <location>
        <begin position="296"/>
        <end position="511"/>
    </location>
</feature>
<evidence type="ECO:0000256" key="4">
    <source>
        <dbReference type="ARBA" id="ARBA00022679"/>
    </source>
</evidence>
<dbReference type="SMART" id="SM00091">
    <property type="entry name" value="PAS"/>
    <property type="match status" value="1"/>
</dbReference>
<dbReference type="EMBL" id="JACHIP010000004">
    <property type="protein sequence ID" value="MBB5058152.1"/>
    <property type="molecule type" value="Genomic_DNA"/>
</dbReference>
<proteinExistence type="predicted"/>
<keyword evidence="6" id="KW-0418">Kinase</keyword>
<dbReference type="CDD" id="cd00082">
    <property type="entry name" value="HisKA"/>
    <property type="match status" value="1"/>
</dbReference>
<dbReference type="Gene3D" id="3.30.450.20">
    <property type="entry name" value="PAS domain"/>
    <property type="match status" value="1"/>
</dbReference>
<dbReference type="InterPro" id="IPR003594">
    <property type="entry name" value="HATPase_dom"/>
</dbReference>
<evidence type="ECO:0000313" key="13">
    <source>
        <dbReference type="Proteomes" id="UP000540989"/>
    </source>
</evidence>
<dbReference type="InterPro" id="IPR003661">
    <property type="entry name" value="HisK_dim/P_dom"/>
</dbReference>
<dbReference type="InterPro" id="IPR035965">
    <property type="entry name" value="PAS-like_dom_sf"/>
</dbReference>
<dbReference type="PANTHER" id="PTHR43065">
    <property type="entry name" value="SENSOR HISTIDINE KINASE"/>
    <property type="match status" value="1"/>
</dbReference>
<evidence type="ECO:0000313" key="12">
    <source>
        <dbReference type="EMBL" id="MBB5058152.1"/>
    </source>
</evidence>
<dbReference type="GO" id="GO:0000155">
    <property type="term" value="F:phosphorelay sensor kinase activity"/>
    <property type="evidence" value="ECO:0007669"/>
    <property type="project" value="InterPro"/>
</dbReference>
<dbReference type="PRINTS" id="PR00344">
    <property type="entry name" value="BCTRLSENSOR"/>
</dbReference>
<evidence type="ECO:0000259" key="11">
    <source>
        <dbReference type="PROSITE" id="PS50113"/>
    </source>
</evidence>
<keyword evidence="7" id="KW-0067">ATP-binding</keyword>
<sequence length="517" mass="57670">MASSTIFKAEVLPNDEDLPQMEAADKPVAVGILIQDAMNWRLIETAATQLELRAVKLQVDRLDFAELASFEMIIAEEPYARQIQGMLGERERQAEGINPAIIAVYIGDRPIGPAGYQVDGVLTLPLEPAPLVAQLSLMLYAHRAFARKYHSALEELHLNRRIFRSVTSGISVANAFEPDLPLVYVNPAFEVMTGYCLEDVVGKNCRFLQRDESSQPGLDVIREAIREGREALVVLKNYRKDGTFFWNELSLSPIRNRHGVVTHFVGIQTDVTARVEFEAALRESEKLAAVGRLASSIAHEINNPLESVMNLLYLAQQTDDPAEVRRYLQSADGELKRVSLITSQSLRFYKQSTRPTAIDPEEMLDSVSSMYAGLMENSNVLLRRRYRTERTIVCLESEIRQVLNNLVRNAIDAMRVRGGTLVLRSREAVEWRTGARGVAFTVADTGSGMSAETIRSIYTAFFTTKGIGGTGLGLWISSEIVGRHKGRLLVRSSQRDGRRGTVFVLWLPFEAGVVGRE</sequence>
<dbReference type="InterPro" id="IPR036097">
    <property type="entry name" value="HisK_dim/P_sf"/>
</dbReference>
<evidence type="ECO:0000256" key="7">
    <source>
        <dbReference type="ARBA" id="ARBA00022840"/>
    </source>
</evidence>
<dbReference type="PROSITE" id="PS50113">
    <property type="entry name" value="PAC"/>
    <property type="match status" value="1"/>
</dbReference>
<keyword evidence="5" id="KW-0547">Nucleotide-binding</keyword>
<comment type="catalytic activity">
    <reaction evidence="1">
        <text>ATP + protein L-histidine = ADP + protein N-phospho-L-histidine.</text>
        <dbReference type="EC" id="2.7.13.3"/>
    </reaction>
</comment>
<name>A0A7W7ZE75_9BACT</name>
<protein>
    <recommendedName>
        <fullName evidence="2">histidine kinase</fullName>
        <ecNumber evidence="2">2.7.13.3</ecNumber>
    </recommendedName>
</protein>
<gene>
    <name evidence="12" type="ORF">HDF16_002866</name>
</gene>
<dbReference type="Gene3D" id="1.10.287.130">
    <property type="match status" value="1"/>
</dbReference>
<dbReference type="Proteomes" id="UP000540989">
    <property type="component" value="Unassembled WGS sequence"/>
</dbReference>